<evidence type="ECO:0000313" key="2">
    <source>
        <dbReference type="Proteomes" id="UP000191897"/>
    </source>
</evidence>
<accession>A0A1S7P0C8</accession>
<gene>
    <name evidence="1" type="ORF">AGR4C_Cc150040</name>
</gene>
<dbReference type="RefSeq" id="WP_080866373.1">
    <property type="nucleotide sequence ID" value="NZ_LT009730.1"/>
</dbReference>
<evidence type="ECO:0000313" key="1">
    <source>
        <dbReference type="EMBL" id="CUX14135.1"/>
    </source>
</evidence>
<reference evidence="1 2" key="1">
    <citation type="submission" date="2016-01" db="EMBL/GenBank/DDBJ databases">
        <authorList>
            <person name="Oliw E.H."/>
        </authorList>
    </citation>
    <scope>NUCLEOTIDE SEQUENCE [LARGE SCALE GENOMIC DNA]</scope>
    <source>
        <strain evidence="1 2">Kerr 14</strain>
    </source>
</reference>
<dbReference type="AlphaFoldDB" id="A0A1S7P0C8"/>
<sequence length="143" mass="15833">MPQTLTSNFKTTETLFALSPLPARKGLPAGWLLRMPIGLQHVSVELHTLRPGLLGAYRIRMSRSLPVDEWEAAAVDALGDLAAFAVIELSDIMESQAELLASAFHVVWTGGELNTLVPELRRLYITTEDHAALRWVMPKGMTR</sequence>
<dbReference type="EMBL" id="FBWC01000007">
    <property type="protein sequence ID" value="CUX14135.1"/>
    <property type="molecule type" value="Genomic_DNA"/>
</dbReference>
<protein>
    <submittedName>
        <fullName evidence="1">Uncharacterized protein</fullName>
    </submittedName>
</protein>
<proteinExistence type="predicted"/>
<dbReference type="Proteomes" id="UP000191897">
    <property type="component" value="Unassembled WGS sequence"/>
</dbReference>
<name>A0A1S7P0C8_AGRTU</name>
<organism evidence="1 2">
    <name type="scientific">Agrobacterium tumefaciens str. Kerr 14</name>
    <dbReference type="NCBI Taxonomy" id="1183424"/>
    <lineage>
        <taxon>Bacteria</taxon>
        <taxon>Pseudomonadati</taxon>
        <taxon>Pseudomonadota</taxon>
        <taxon>Alphaproteobacteria</taxon>
        <taxon>Hyphomicrobiales</taxon>
        <taxon>Rhizobiaceae</taxon>
        <taxon>Rhizobium/Agrobacterium group</taxon>
        <taxon>Agrobacterium</taxon>
        <taxon>Agrobacterium tumefaciens complex</taxon>
    </lineage>
</organism>